<dbReference type="Proteomes" id="UP000224898">
    <property type="component" value="Segment"/>
</dbReference>
<protein>
    <submittedName>
        <fullName evidence="1">Uncharacterized protein</fullName>
    </submittedName>
</protein>
<organism evidence="1 2">
    <name type="scientific">Streptomyces phage BRock</name>
    <dbReference type="NCBI Taxonomy" id="1913591"/>
    <lineage>
        <taxon>Viruses</taxon>
        <taxon>Duplodnaviria</taxon>
        <taxon>Heunggongvirae</taxon>
        <taxon>Uroviricota</taxon>
        <taxon>Caudoviricetes</taxon>
        <taxon>Borockvirus</taxon>
        <taxon>Borockvirus brock</taxon>
    </lineage>
</organism>
<evidence type="ECO:0000313" key="1">
    <source>
        <dbReference type="EMBL" id="APC46435.1"/>
    </source>
</evidence>
<reference evidence="1 2" key="1">
    <citation type="submission" date="2016-09" db="EMBL/GenBank/DDBJ databases">
        <title>Complete Genome Sequence of Streptomyces 5a phage BRock.</title>
        <authorList>
            <person name="Crossman A."/>
            <person name="Baron S."/>
            <person name="Jamdagni P."/>
            <person name="Khatri P."/>
            <person name="Sharma D."/>
            <person name="Pandey M."/>
            <person name="Goyal S."/>
            <person name="Kumar S."/>
            <person name="Phogat A."/>
            <person name="Chawla G."/>
            <person name="Pasricha M."/>
            <person name="Gupta K."/>
            <person name="Bazzad D."/>
            <person name="Aggarwal V."/>
            <person name="Poughat A."/>
            <person name="Singh K."/>
            <person name="Rana P."/>
            <person name="Gautam R."/>
            <person name="Sharma V."/>
            <person name="Tyagi D."/>
            <person name="Shahi A."/>
            <person name="Jangra N."/>
            <person name="Malik M."/>
            <person name="Sidhu P.K."/>
            <person name="Malik S."/>
            <person name="Ghalyan Y."/>
            <person name="Sharma S.S."/>
            <person name="Malik A."/>
            <person name="Chuttani R."/>
            <person name="Bamal N."/>
            <person name="Bhadula D."/>
            <person name="Batra A."/>
            <person name="Temple L."/>
            <person name="Nehra K."/>
        </authorList>
    </citation>
    <scope>NUCLEOTIDE SEQUENCE [LARGE SCALE GENOMIC DNA]</scope>
</reference>
<accession>A0A1J0GW89</accession>
<dbReference type="RefSeq" id="YP_009831898.1">
    <property type="nucleotide sequence ID" value="NC_048650.1"/>
</dbReference>
<dbReference type="KEGG" id="vg:55601395"/>
<dbReference type="GeneID" id="55601395"/>
<sequence length="69" mass="8070">MSGERVEFKYYMHAGDRCDVRHMFKNLAKKELLNLDSNALDQLQWSFYEVELTCELDPETLEVTIVGAK</sequence>
<keyword evidence="2" id="KW-1185">Reference proteome</keyword>
<proteinExistence type="predicted"/>
<name>A0A1J0GW89_9CAUD</name>
<dbReference type="EMBL" id="KX925554">
    <property type="protein sequence ID" value="APC46435.1"/>
    <property type="molecule type" value="Genomic_DNA"/>
</dbReference>
<evidence type="ECO:0000313" key="2">
    <source>
        <dbReference type="Proteomes" id="UP000224898"/>
    </source>
</evidence>